<dbReference type="Proteomes" id="UP000700334">
    <property type="component" value="Unassembled WGS sequence"/>
</dbReference>
<keyword evidence="8" id="KW-0694">RNA-binding</keyword>
<keyword evidence="6" id="KW-0221">Differentiation</keyword>
<dbReference type="Pfam" id="PF13695">
    <property type="entry name" value="Zn_ribbon_3CxxC"/>
    <property type="match status" value="1"/>
</dbReference>
<feature type="region of interest" description="Disordered" evidence="13">
    <location>
        <begin position="138"/>
        <end position="193"/>
    </location>
</feature>
<dbReference type="InterPro" id="IPR026775">
    <property type="entry name" value="Zar1"/>
</dbReference>
<evidence type="ECO:0000313" key="15">
    <source>
        <dbReference type="EMBL" id="KAG8524729.1"/>
    </source>
</evidence>
<comment type="subcellular location">
    <subcellularLocation>
        <location evidence="1">Cytoplasm</location>
        <location evidence="1">Cytoplasmic ribonucleoprotein granule</location>
    </subcellularLocation>
</comment>
<evidence type="ECO:0000256" key="9">
    <source>
        <dbReference type="ARBA" id="ARBA00022943"/>
    </source>
</evidence>
<dbReference type="GO" id="GO:0006412">
    <property type="term" value="P:translation"/>
    <property type="evidence" value="ECO:0007669"/>
    <property type="project" value="TreeGrafter"/>
</dbReference>
<keyword evidence="3" id="KW-0963">Cytoplasm</keyword>
<evidence type="ECO:0000313" key="16">
    <source>
        <dbReference type="Proteomes" id="UP000700334"/>
    </source>
</evidence>
<evidence type="ECO:0000256" key="6">
    <source>
        <dbReference type="ARBA" id="ARBA00022782"/>
    </source>
</evidence>
<evidence type="ECO:0000256" key="13">
    <source>
        <dbReference type="SAM" id="MobiDB-lite"/>
    </source>
</evidence>
<keyword evidence="9" id="KW-0896">Oogenesis</keyword>
<dbReference type="GO" id="GO:0036464">
    <property type="term" value="C:cytoplasmic ribonucleoprotein granule"/>
    <property type="evidence" value="ECO:0007669"/>
    <property type="project" value="UniProtKB-SubCell"/>
</dbReference>
<evidence type="ECO:0000256" key="10">
    <source>
        <dbReference type="ARBA" id="ARBA00034699"/>
    </source>
</evidence>
<keyword evidence="4" id="KW-0479">Metal-binding</keyword>
<feature type="non-terminal residue" evidence="15">
    <location>
        <position position="318"/>
    </location>
</feature>
<dbReference type="SMART" id="SM01328">
    <property type="entry name" value="zf-3CxxC"/>
    <property type="match status" value="1"/>
</dbReference>
<keyword evidence="16" id="KW-1185">Reference proteome</keyword>
<comment type="caution">
    <text evidence="15">The sequence shown here is derived from an EMBL/GenBank/DDBJ whole genome shotgun (WGS) entry which is preliminary data.</text>
</comment>
<accession>A0A8J6AN66</accession>
<name>A0A8J6AN66_GALPY</name>
<keyword evidence="2" id="KW-0217">Developmental protein</keyword>
<comment type="subunit">
    <text evidence="11">Interacts with YBX2.</text>
</comment>
<reference evidence="15" key="1">
    <citation type="journal article" date="2021" name="Evol. Appl.">
        <title>The genome of the Pyrenean desman and the effects of bottlenecks and inbreeding on the genomic landscape of an endangered species.</title>
        <authorList>
            <person name="Escoda L."/>
            <person name="Castresana J."/>
        </authorList>
    </citation>
    <scope>NUCLEOTIDE SEQUENCE</scope>
    <source>
        <strain evidence="15">IBE-C5619</strain>
    </source>
</reference>
<protein>
    <submittedName>
        <fullName evidence="15">ZAR1-like protein</fullName>
    </submittedName>
</protein>
<evidence type="ECO:0000256" key="5">
    <source>
        <dbReference type="ARBA" id="ARBA00022771"/>
    </source>
</evidence>
<evidence type="ECO:0000256" key="3">
    <source>
        <dbReference type="ARBA" id="ARBA00022490"/>
    </source>
</evidence>
<evidence type="ECO:0000256" key="8">
    <source>
        <dbReference type="ARBA" id="ARBA00022884"/>
    </source>
</evidence>
<comment type="function">
    <text evidence="12">mRNA-binding protein required for maternal mRNA storage, translation and degradation during oocyte maturation. Probably promotes formation of some phase-separated membraneless compartment that stores maternal mRNAs in oocytes: acts by undergoing liquid-liquid phase separation upon binding to maternal mRNAs. Binds to the 3'-UTR of maternal mRNAs, inhibiting their translation.</text>
</comment>
<evidence type="ECO:0000256" key="7">
    <source>
        <dbReference type="ARBA" id="ARBA00022833"/>
    </source>
</evidence>
<evidence type="ECO:0000256" key="2">
    <source>
        <dbReference type="ARBA" id="ARBA00022473"/>
    </source>
</evidence>
<evidence type="ECO:0000256" key="12">
    <source>
        <dbReference type="ARBA" id="ARBA00049576"/>
    </source>
</evidence>
<keyword evidence="5" id="KW-0863">Zinc-finger</keyword>
<gene>
    <name evidence="15" type="ORF">J0S82_017707</name>
</gene>
<dbReference type="GO" id="GO:0017148">
    <property type="term" value="P:negative regulation of translation"/>
    <property type="evidence" value="ECO:0007669"/>
    <property type="project" value="UniProtKB-ARBA"/>
</dbReference>
<dbReference type="InterPro" id="IPR027377">
    <property type="entry name" value="ZAR1/RTP1-5-like_Znf-3CxxC"/>
</dbReference>
<evidence type="ECO:0000256" key="11">
    <source>
        <dbReference type="ARBA" id="ARBA00034786"/>
    </source>
</evidence>
<organism evidence="15 16">
    <name type="scientific">Galemys pyrenaicus</name>
    <name type="common">Iberian desman</name>
    <name type="synonym">Pyrenean desman</name>
    <dbReference type="NCBI Taxonomy" id="202257"/>
    <lineage>
        <taxon>Eukaryota</taxon>
        <taxon>Metazoa</taxon>
        <taxon>Chordata</taxon>
        <taxon>Craniata</taxon>
        <taxon>Vertebrata</taxon>
        <taxon>Euteleostomi</taxon>
        <taxon>Mammalia</taxon>
        <taxon>Eutheria</taxon>
        <taxon>Laurasiatheria</taxon>
        <taxon>Eulipotyphla</taxon>
        <taxon>Talpidae</taxon>
        <taxon>Galemys</taxon>
    </lineage>
</organism>
<dbReference type="GO" id="GO:0048477">
    <property type="term" value="P:oogenesis"/>
    <property type="evidence" value="ECO:0007669"/>
    <property type="project" value="UniProtKB-KW"/>
</dbReference>
<keyword evidence="7" id="KW-0862">Zinc</keyword>
<dbReference type="PANTHER" id="PTHR31054:SF5">
    <property type="entry name" value="PROTEIN ZAR1-LIKE"/>
    <property type="match status" value="1"/>
</dbReference>
<evidence type="ECO:0000256" key="1">
    <source>
        <dbReference type="ARBA" id="ARBA00004331"/>
    </source>
</evidence>
<proteinExistence type="inferred from homology"/>
<dbReference type="GO" id="GO:0003729">
    <property type="term" value="F:mRNA binding"/>
    <property type="evidence" value="ECO:0007669"/>
    <property type="project" value="UniProtKB-ARBA"/>
</dbReference>
<dbReference type="GO" id="GO:0008270">
    <property type="term" value="F:zinc ion binding"/>
    <property type="evidence" value="ECO:0007669"/>
    <property type="project" value="UniProtKB-KW"/>
</dbReference>
<sequence length="318" mass="35820">GYGNTMALGQPGLSEHKHPYWRQNTGPPTFLARPGLLVPANASDYCVDPYKRAQLKAILSQMNPGLSLQLCKVNTKEIGVQVSPRVDKSVQCSLGPRTLYSCSVWSSMSHKTPLPAWGVYSPPIGHGGLIRLRKDGEDKEKMLSSPAEARQLQSAQTPRSEEDKRKKLQQQGDLGEEDASSPPERNSKQAQGVAVHQLRKPNFQFLEPKYGYFHCKDCKTRWESAYVWCISGTNKVYFKQLCCKCQKSFNPYRVEAIQCQTCSKSPCSCLQKKRHIDLRRPHRQELCVLLHIGSFVILFRKSPTGNKRENSLTKPSEG</sequence>
<feature type="domain" description="3CxxC-type" evidence="14">
    <location>
        <begin position="208"/>
        <end position="290"/>
    </location>
</feature>
<dbReference type="AlphaFoldDB" id="A0A8J6AN66"/>
<dbReference type="OrthoDB" id="9885288at2759"/>
<dbReference type="PANTHER" id="PTHR31054">
    <property type="entry name" value="ZYGOTE ARREST PROTEIN 1-LIKE ISOFORM X1"/>
    <property type="match status" value="1"/>
</dbReference>
<dbReference type="EMBL" id="JAGFMF010011380">
    <property type="protein sequence ID" value="KAG8524729.1"/>
    <property type="molecule type" value="Genomic_DNA"/>
</dbReference>
<evidence type="ECO:0000256" key="4">
    <source>
        <dbReference type="ARBA" id="ARBA00022723"/>
    </source>
</evidence>
<comment type="similarity">
    <text evidence="10">Belongs to the ZAR1 family.</text>
</comment>
<evidence type="ECO:0000259" key="14">
    <source>
        <dbReference type="SMART" id="SM01328"/>
    </source>
</evidence>